<dbReference type="OrthoDB" id="6706212at2759"/>
<keyword evidence="1" id="KW-0472">Membrane</keyword>
<comment type="caution">
    <text evidence="2">The sequence shown here is derived from an EMBL/GenBank/DDBJ whole genome shotgun (WGS) entry which is preliminary data.</text>
</comment>
<keyword evidence="1" id="KW-1133">Transmembrane helix</keyword>
<proteinExistence type="predicted"/>
<accession>A0A1D2NF46</accession>
<evidence type="ECO:0000313" key="3">
    <source>
        <dbReference type="Proteomes" id="UP000094527"/>
    </source>
</evidence>
<evidence type="ECO:0000313" key="2">
    <source>
        <dbReference type="EMBL" id="ODN03869.1"/>
    </source>
</evidence>
<reference evidence="2 3" key="1">
    <citation type="journal article" date="2016" name="Genome Biol. Evol.">
        <title>Gene Family Evolution Reflects Adaptation to Soil Environmental Stressors in the Genome of the Collembolan Orchesella cincta.</title>
        <authorList>
            <person name="Faddeeva-Vakhrusheva A."/>
            <person name="Derks M.F."/>
            <person name="Anvar S.Y."/>
            <person name="Agamennone V."/>
            <person name="Suring W."/>
            <person name="Smit S."/>
            <person name="van Straalen N.M."/>
            <person name="Roelofs D."/>
        </authorList>
    </citation>
    <scope>NUCLEOTIDE SEQUENCE [LARGE SCALE GENOMIC DNA]</scope>
    <source>
        <tissue evidence="2">Mixed pool</tissue>
    </source>
</reference>
<keyword evidence="1" id="KW-0812">Transmembrane</keyword>
<evidence type="ECO:0000256" key="1">
    <source>
        <dbReference type="SAM" id="Phobius"/>
    </source>
</evidence>
<dbReference type="EMBL" id="LJIJ01000061">
    <property type="protein sequence ID" value="ODN03869.1"/>
    <property type="molecule type" value="Genomic_DNA"/>
</dbReference>
<dbReference type="STRING" id="48709.A0A1D2NF46"/>
<dbReference type="Proteomes" id="UP000094527">
    <property type="component" value="Unassembled WGS sequence"/>
</dbReference>
<name>A0A1D2NF46_ORCCI</name>
<dbReference type="InterPro" id="IPR031833">
    <property type="entry name" value="DUF4748"/>
</dbReference>
<sequence>MPRLPFYLGRIGKTNIGWAVITVFGLYSFVFAKNQVDKQRYENLKAKERMLNSNTGTYEVTSTRRFVKAD</sequence>
<dbReference type="OMA" id="RYESMRV"/>
<dbReference type="Pfam" id="PF15932">
    <property type="entry name" value="DUF4748"/>
    <property type="match status" value="1"/>
</dbReference>
<dbReference type="AlphaFoldDB" id="A0A1D2NF46"/>
<feature type="transmembrane region" description="Helical" evidence="1">
    <location>
        <begin position="15"/>
        <end position="32"/>
    </location>
</feature>
<protein>
    <submittedName>
        <fullName evidence="2">Uncharacterized protein</fullName>
    </submittedName>
</protein>
<gene>
    <name evidence="2" type="ORF">Ocin01_02816</name>
</gene>
<organism evidence="2 3">
    <name type="scientific">Orchesella cincta</name>
    <name type="common">Springtail</name>
    <name type="synonym">Podura cincta</name>
    <dbReference type="NCBI Taxonomy" id="48709"/>
    <lineage>
        <taxon>Eukaryota</taxon>
        <taxon>Metazoa</taxon>
        <taxon>Ecdysozoa</taxon>
        <taxon>Arthropoda</taxon>
        <taxon>Hexapoda</taxon>
        <taxon>Collembola</taxon>
        <taxon>Entomobryomorpha</taxon>
        <taxon>Entomobryoidea</taxon>
        <taxon>Orchesellidae</taxon>
        <taxon>Orchesellinae</taxon>
        <taxon>Orchesella</taxon>
    </lineage>
</organism>
<keyword evidence="3" id="KW-1185">Reference proteome</keyword>